<dbReference type="HOGENOM" id="CLU_107716_1_0_1"/>
<feature type="domain" description="Rhodanese" evidence="1">
    <location>
        <begin position="24"/>
        <end position="131"/>
    </location>
</feature>
<dbReference type="InterPro" id="IPR036873">
    <property type="entry name" value="Rhodanese-like_dom_sf"/>
</dbReference>
<dbReference type="SUPFAM" id="SSF52821">
    <property type="entry name" value="Rhodanese/Cell cycle control phosphatase"/>
    <property type="match status" value="1"/>
</dbReference>
<keyword evidence="3" id="KW-1185">Reference proteome</keyword>
<gene>
    <name evidence="2" type="primary">TBLA0B07620</name>
    <name evidence="2" type="ORF">TBLA_0B07620</name>
</gene>
<organism evidence="2 3">
    <name type="scientific">Henningerozyma blattae (strain ATCC 34711 / CBS 6284 / DSM 70876 / NBRC 10599 / NRRL Y-10934 / UCD 77-7)</name>
    <name type="common">Yeast</name>
    <name type="synonym">Tetrapisispora blattae</name>
    <dbReference type="NCBI Taxonomy" id="1071380"/>
    <lineage>
        <taxon>Eukaryota</taxon>
        <taxon>Fungi</taxon>
        <taxon>Dikarya</taxon>
        <taxon>Ascomycota</taxon>
        <taxon>Saccharomycotina</taxon>
        <taxon>Saccharomycetes</taxon>
        <taxon>Saccharomycetales</taxon>
        <taxon>Saccharomycetaceae</taxon>
        <taxon>Henningerozyma</taxon>
    </lineage>
</organism>
<proteinExistence type="predicted"/>
<dbReference type="SMART" id="SM00450">
    <property type="entry name" value="RHOD"/>
    <property type="match status" value="1"/>
</dbReference>
<dbReference type="AlphaFoldDB" id="I2GZM6"/>
<evidence type="ECO:0000313" key="2">
    <source>
        <dbReference type="EMBL" id="CCH59578.1"/>
    </source>
</evidence>
<dbReference type="FunCoup" id="I2GZM6">
    <property type="interactions" value="213"/>
</dbReference>
<dbReference type="PANTHER" id="PTHR10828:SF38">
    <property type="entry name" value="ARSENICAL-RESISTANCE PROTEIN 2-RELATED"/>
    <property type="match status" value="1"/>
</dbReference>
<dbReference type="OMA" id="RCTNIPC"/>
<dbReference type="Pfam" id="PF00581">
    <property type="entry name" value="Rhodanese"/>
    <property type="match status" value="1"/>
</dbReference>
<dbReference type="RefSeq" id="XP_004179097.1">
    <property type="nucleotide sequence ID" value="XM_004179049.1"/>
</dbReference>
<dbReference type="PROSITE" id="PS50206">
    <property type="entry name" value="RHODANESE_3"/>
    <property type="match status" value="1"/>
</dbReference>
<evidence type="ECO:0000313" key="3">
    <source>
        <dbReference type="Proteomes" id="UP000002866"/>
    </source>
</evidence>
<dbReference type="GO" id="GO:0004725">
    <property type="term" value="F:protein tyrosine phosphatase activity"/>
    <property type="evidence" value="ECO:0007669"/>
    <property type="project" value="TreeGrafter"/>
</dbReference>
<dbReference type="Proteomes" id="UP000002866">
    <property type="component" value="Chromosome 2"/>
</dbReference>
<dbReference type="EMBL" id="HE806317">
    <property type="protein sequence ID" value="CCH59578.1"/>
    <property type="molecule type" value="Genomic_DNA"/>
</dbReference>
<name>I2GZM6_HENB6</name>
<reference evidence="2 3" key="1">
    <citation type="journal article" date="2011" name="Proc. Natl. Acad. Sci. U.S.A.">
        <title>Evolutionary erosion of yeast sex chromosomes by mating-type switching accidents.</title>
        <authorList>
            <person name="Gordon J.L."/>
            <person name="Armisen D."/>
            <person name="Proux-Wera E."/>
            <person name="Oheigeartaigh S.S."/>
            <person name="Byrne K.P."/>
            <person name="Wolfe K.H."/>
        </authorList>
    </citation>
    <scope>NUCLEOTIDE SEQUENCE [LARGE SCALE GENOMIC DNA]</scope>
    <source>
        <strain evidence="3">ATCC 34711 / CBS 6284 / DSM 70876 / NBRC 10599 / NRRL Y-10934 / UCD 77-7</strain>
    </source>
</reference>
<accession>I2GZM6</accession>
<dbReference type="STRING" id="1071380.I2GZM6"/>
<dbReference type="GO" id="GO:0005737">
    <property type="term" value="C:cytoplasm"/>
    <property type="evidence" value="ECO:0007669"/>
    <property type="project" value="TreeGrafter"/>
</dbReference>
<sequence length="146" mass="16849">MQRSISNIKYIDAHTLSKWILSSSISNYQVIDVRGSDYIGGHIHNSWNVPYRKMNHDTLQELIVKVDKQTELDSHKPYNVIFHCAHSQQRGPSAALKFLRLLSDEQLSYINVMILRGGFVNWAYEYGKNNQLTDDFVADLWTTSST</sequence>
<dbReference type="GO" id="GO:0005634">
    <property type="term" value="C:nucleus"/>
    <property type="evidence" value="ECO:0007669"/>
    <property type="project" value="TreeGrafter"/>
</dbReference>
<dbReference type="eggNOG" id="KOG3772">
    <property type="taxonomic scope" value="Eukaryota"/>
</dbReference>
<evidence type="ECO:0000259" key="1">
    <source>
        <dbReference type="PROSITE" id="PS50206"/>
    </source>
</evidence>
<protein>
    <recommendedName>
        <fullName evidence="1">Rhodanese domain-containing protein</fullName>
    </recommendedName>
</protein>
<dbReference type="GO" id="GO:0004792">
    <property type="term" value="F:thiosulfate-cyanide sulfurtransferase activity"/>
    <property type="evidence" value="ECO:0007669"/>
    <property type="project" value="EnsemblFungi"/>
</dbReference>
<dbReference type="KEGG" id="tbl:TBLA_0B07620"/>
<dbReference type="InParanoid" id="I2GZM6"/>
<dbReference type="GeneID" id="14493863"/>
<dbReference type="PANTHER" id="PTHR10828">
    <property type="entry name" value="M-PHASE INDUCER PHOSPHATASE DUAL SPECIFICITY PHOSPHATASE CDC25"/>
    <property type="match status" value="1"/>
</dbReference>
<dbReference type="InterPro" id="IPR001763">
    <property type="entry name" value="Rhodanese-like_dom"/>
</dbReference>
<dbReference type="Gene3D" id="3.40.250.10">
    <property type="entry name" value="Rhodanese-like domain"/>
    <property type="match status" value="1"/>
</dbReference>
<dbReference type="OrthoDB" id="102559at2759"/>